<dbReference type="SUPFAM" id="SSF47598">
    <property type="entry name" value="Ribbon-helix-helix"/>
    <property type="match status" value="1"/>
</dbReference>
<dbReference type="InterPro" id="IPR005569">
    <property type="entry name" value="Arc_DNA-bd_dom"/>
</dbReference>
<dbReference type="InterPro" id="IPR013321">
    <property type="entry name" value="Arc_rbn_hlx_hlx"/>
</dbReference>
<evidence type="ECO:0000313" key="3">
    <source>
        <dbReference type="Proteomes" id="UP000254340"/>
    </source>
</evidence>
<dbReference type="InterPro" id="IPR010985">
    <property type="entry name" value="Ribbon_hlx_hlx"/>
</dbReference>
<dbReference type="Pfam" id="PF03869">
    <property type="entry name" value="Arc"/>
    <property type="match status" value="1"/>
</dbReference>
<organism evidence="2 3">
    <name type="scientific">Klebsiella pneumoniae</name>
    <dbReference type="NCBI Taxonomy" id="573"/>
    <lineage>
        <taxon>Bacteria</taxon>
        <taxon>Pseudomonadati</taxon>
        <taxon>Pseudomonadota</taxon>
        <taxon>Gammaproteobacteria</taxon>
        <taxon>Enterobacterales</taxon>
        <taxon>Enterobacteriaceae</taxon>
        <taxon>Klebsiella/Raoultella group</taxon>
        <taxon>Klebsiella</taxon>
        <taxon>Klebsiella pneumoniae complex</taxon>
    </lineage>
</organism>
<evidence type="ECO:0000259" key="1">
    <source>
        <dbReference type="Pfam" id="PF03869"/>
    </source>
</evidence>
<reference evidence="2 3" key="1">
    <citation type="submission" date="2018-06" db="EMBL/GenBank/DDBJ databases">
        <authorList>
            <consortium name="Pathogen Informatics"/>
            <person name="Doyle S."/>
        </authorList>
    </citation>
    <scope>NUCLEOTIDE SEQUENCE [LARGE SCALE GENOMIC DNA]</scope>
    <source>
        <strain evidence="2 3">NCTC5047</strain>
    </source>
</reference>
<dbReference type="Proteomes" id="UP000254340">
    <property type="component" value="Unassembled WGS sequence"/>
</dbReference>
<dbReference type="GO" id="GO:0006355">
    <property type="term" value="P:regulation of DNA-templated transcription"/>
    <property type="evidence" value="ECO:0007669"/>
    <property type="project" value="InterPro"/>
</dbReference>
<feature type="domain" description="Arc-like DNA binding" evidence="1">
    <location>
        <begin position="9"/>
        <end position="50"/>
    </location>
</feature>
<evidence type="ECO:0000313" key="2">
    <source>
        <dbReference type="EMBL" id="STT78394.1"/>
    </source>
</evidence>
<name>A0A377XA82_KLEPN</name>
<sequence>MKGASQIAPFGLRMPEDLKTAIAERATKNGRSMNAEIVQILQDALAEPSPESQAKANFAAEGNNLPPITEDMKVWADHLRKRENSPELEGLLRSIVKMLAVVAPAITGEEGLRQILENSAKPESIVDTISDKKPT</sequence>
<accession>A0A377XA82</accession>
<dbReference type="Gene3D" id="1.10.1220.10">
    <property type="entry name" value="Met repressor-like"/>
    <property type="match status" value="1"/>
</dbReference>
<dbReference type="AlphaFoldDB" id="A0A377XA82"/>
<gene>
    <name evidence="2" type="primary">mnt_3</name>
    <name evidence="2" type="ORF">NCTC5047_01171</name>
</gene>
<dbReference type="GO" id="GO:0043565">
    <property type="term" value="F:sequence-specific DNA binding"/>
    <property type="evidence" value="ECO:0007669"/>
    <property type="project" value="UniProtKB-ARBA"/>
</dbReference>
<proteinExistence type="predicted"/>
<dbReference type="EMBL" id="UGLH01000005">
    <property type="protein sequence ID" value="STT78394.1"/>
    <property type="molecule type" value="Genomic_DNA"/>
</dbReference>
<protein>
    <submittedName>
        <fullName evidence="2">Regulatory protein Mnt</fullName>
    </submittedName>
</protein>